<protein>
    <submittedName>
        <fullName evidence="1">Uncharacterized protein</fullName>
    </submittedName>
</protein>
<proteinExistence type="predicted"/>
<organism evidence="1 2">
    <name type="scientific">Thalassospira marina</name>
    <dbReference type="NCBI Taxonomy" id="2048283"/>
    <lineage>
        <taxon>Bacteria</taxon>
        <taxon>Pseudomonadati</taxon>
        <taxon>Pseudomonadota</taxon>
        <taxon>Alphaproteobacteria</taxon>
        <taxon>Rhodospirillales</taxon>
        <taxon>Thalassospiraceae</taxon>
        <taxon>Thalassospira</taxon>
    </lineage>
</organism>
<gene>
    <name evidence="1" type="ORF">COO20_20285</name>
</gene>
<accession>A0A2N3KJR1</accession>
<evidence type="ECO:0000313" key="1">
    <source>
        <dbReference type="EMBL" id="PKR50778.1"/>
    </source>
</evidence>
<evidence type="ECO:0000313" key="2">
    <source>
        <dbReference type="Proteomes" id="UP000233597"/>
    </source>
</evidence>
<dbReference type="AlphaFoldDB" id="A0A2N3KJR1"/>
<sequence length="72" mass="8267">MATNQEMRDELSLLETRRSQLISEDWVSGVGSNGRSVQFGDRTKQIEMIDRRITELKLSLGVVRRGYLVGRK</sequence>
<dbReference type="EMBL" id="NWTK01000015">
    <property type="protein sequence ID" value="PKR50778.1"/>
    <property type="molecule type" value="Genomic_DNA"/>
</dbReference>
<reference evidence="1 2" key="1">
    <citation type="submission" date="2017-09" db="EMBL/GenBank/DDBJ databases">
        <title>Biodiversity and function of Thalassospira species in the particle-attached aromatic-hydrocarbon-degrading consortia from the surface seawater of the South China Sea.</title>
        <authorList>
            <person name="Dong C."/>
            <person name="Liu R."/>
            <person name="Shao Z."/>
        </authorList>
    </citation>
    <scope>NUCLEOTIDE SEQUENCE [LARGE SCALE GENOMIC DNA]</scope>
    <source>
        <strain evidence="1 2">CSC1P2</strain>
    </source>
</reference>
<dbReference type="Proteomes" id="UP000233597">
    <property type="component" value="Unassembled WGS sequence"/>
</dbReference>
<comment type="caution">
    <text evidence="1">The sequence shown here is derived from an EMBL/GenBank/DDBJ whole genome shotgun (WGS) entry which is preliminary data.</text>
</comment>
<name>A0A2N3KJR1_9PROT</name>